<dbReference type="SUPFAM" id="SSF48208">
    <property type="entry name" value="Six-hairpin glycosidases"/>
    <property type="match status" value="1"/>
</dbReference>
<dbReference type="Gene3D" id="1.50.10.10">
    <property type="match status" value="1"/>
</dbReference>
<dbReference type="GO" id="GO:0016787">
    <property type="term" value="F:hydrolase activity"/>
    <property type="evidence" value="ECO:0007669"/>
    <property type="project" value="UniProtKB-KW"/>
</dbReference>
<dbReference type="SMART" id="SM01149">
    <property type="entry name" value="DUF1237"/>
    <property type="match status" value="1"/>
</dbReference>
<dbReference type="PANTHER" id="PTHR31047">
    <property type="entry name" value="MEIOTICALLY UP-REGULATED GENE 157 PROTEIN"/>
    <property type="match status" value="1"/>
</dbReference>
<dbReference type="InterPro" id="IPR012341">
    <property type="entry name" value="6hp_glycosidase-like_sf"/>
</dbReference>
<dbReference type="Proteomes" id="UP000824262">
    <property type="component" value="Unassembled WGS sequence"/>
</dbReference>
<proteinExistence type="predicted"/>
<dbReference type="Pfam" id="PF06824">
    <property type="entry name" value="Glyco_hydro_125"/>
    <property type="match status" value="1"/>
</dbReference>
<evidence type="ECO:0000313" key="2">
    <source>
        <dbReference type="Proteomes" id="UP000824262"/>
    </source>
</evidence>
<organism evidence="1 2">
    <name type="scientific">Candidatus Scatomorpha intestinavium</name>
    <dbReference type="NCBI Taxonomy" id="2840922"/>
    <lineage>
        <taxon>Bacteria</taxon>
        <taxon>Bacillati</taxon>
        <taxon>Bacillota</taxon>
        <taxon>Clostridia</taxon>
        <taxon>Eubacteriales</taxon>
        <taxon>Candidatus Scatomorpha</taxon>
    </lineage>
</organism>
<comment type="caution">
    <text evidence="1">The sequence shown here is derived from an EMBL/GenBank/DDBJ whole genome shotgun (WGS) entry which is preliminary data.</text>
</comment>
<sequence>MKELYLPTGNEYVSLPDISERTATVGSFSCLHMGAKGLVEFRGGSEPLIAPFASGAELTDFAWRRLGHWVPEFTARAGELILHGTILAPVGERGFIFRLSLENPTDEAAEAEYGLRGVWGGARVCINESRGIRGEMGVTDSLWSSGPVFELSCALPFLAFAPMCDREISSAHGEGQGGTAYCLTRRAALGPGESDSACFFWGLGYEEVAAATSAKEMLRRGWDYELKKTLAYLAAREWRSGDEQLDKTYNLNLFFCIFYSTGVTIDTEELVLVTSRSPRYYVSAAYWDRDSLFWSFPGILDADAVLAREMLLYAFGRQGRNIGVHSRFIDGTVLEPGFELDELVAPVIALERYVNATGDTGLLSMPCVTGGIERILRTLKSVRHESEPLYETFLMPTDDMHTYPYLTYDNVLVWRALRALAWLCPERYGALKREAEAVREAVYNRCTADGGSGRYFVWSTDLAGRSDVYDEPPGSLLLLPYLGFCAGDDPIWLNTARMIRSPDYAYSFAGCEFADIGCAHAPHPWLPSVANSLLSGESGRALDILRRAALDNGIVCESIDEHTGECATGEHFATAAGFVCHALRRALGGVEYEE</sequence>
<evidence type="ECO:0000313" key="1">
    <source>
        <dbReference type="EMBL" id="HIQ77772.1"/>
    </source>
</evidence>
<dbReference type="AlphaFoldDB" id="A0A9D0ZBU4"/>
<accession>A0A9D0ZBU4</accession>
<dbReference type="InterPro" id="IPR008928">
    <property type="entry name" value="6-hairpin_glycosidase_sf"/>
</dbReference>
<dbReference type="InterPro" id="IPR008313">
    <property type="entry name" value="GH125"/>
</dbReference>
<gene>
    <name evidence="1" type="ORF">IAB77_00765</name>
</gene>
<keyword evidence="1" id="KW-0378">Hydrolase</keyword>
<dbReference type="EMBL" id="DVGA01000011">
    <property type="protein sequence ID" value="HIQ77772.1"/>
    <property type="molecule type" value="Genomic_DNA"/>
</dbReference>
<dbReference type="GO" id="GO:0005975">
    <property type="term" value="P:carbohydrate metabolic process"/>
    <property type="evidence" value="ECO:0007669"/>
    <property type="project" value="InterPro"/>
</dbReference>
<reference evidence="1" key="1">
    <citation type="submission" date="2020-10" db="EMBL/GenBank/DDBJ databases">
        <authorList>
            <person name="Gilroy R."/>
        </authorList>
    </citation>
    <scope>NUCLEOTIDE SEQUENCE</scope>
    <source>
        <strain evidence="1">ChiBcolR7-354</strain>
    </source>
</reference>
<name>A0A9D0ZBU4_9FIRM</name>
<reference evidence="1" key="2">
    <citation type="journal article" date="2021" name="PeerJ">
        <title>Extensive microbial diversity within the chicken gut microbiome revealed by metagenomics and culture.</title>
        <authorList>
            <person name="Gilroy R."/>
            <person name="Ravi A."/>
            <person name="Getino M."/>
            <person name="Pursley I."/>
            <person name="Horton D.L."/>
            <person name="Alikhan N.F."/>
            <person name="Baker D."/>
            <person name="Gharbi K."/>
            <person name="Hall N."/>
            <person name="Watson M."/>
            <person name="Adriaenssens E.M."/>
            <person name="Foster-Nyarko E."/>
            <person name="Jarju S."/>
            <person name="Secka A."/>
            <person name="Antonio M."/>
            <person name="Oren A."/>
            <person name="Chaudhuri R.R."/>
            <person name="La Ragione R."/>
            <person name="Hildebrand F."/>
            <person name="Pallen M.J."/>
        </authorList>
    </citation>
    <scope>NUCLEOTIDE SEQUENCE</scope>
    <source>
        <strain evidence="1">ChiBcolR7-354</strain>
    </source>
</reference>
<protein>
    <submittedName>
        <fullName evidence="1">Glycoside hydrolase family 125 protein</fullName>
    </submittedName>
</protein>
<dbReference type="PANTHER" id="PTHR31047:SF0">
    <property type="entry name" value="MEIOTICALLY UP-REGULATED GENE 157 PROTEIN"/>
    <property type="match status" value="1"/>
</dbReference>